<keyword evidence="1" id="KW-0732">Signal</keyword>
<reference evidence="2 3" key="1">
    <citation type="submission" date="2012-10" db="EMBL/GenBank/DDBJ databases">
        <authorList>
            <person name="Zafar N."/>
            <person name="Inman J."/>
            <person name="Hall N."/>
            <person name="Lorenzi H."/>
            <person name="Caler E."/>
        </authorList>
    </citation>
    <scope>NUCLEOTIDE SEQUENCE [LARGE SCALE GENOMIC DNA]</scope>
    <source>
        <strain evidence="2 3">IP1</strain>
    </source>
</reference>
<dbReference type="GO" id="GO:0016301">
    <property type="term" value="F:kinase activity"/>
    <property type="evidence" value="ECO:0007669"/>
    <property type="project" value="UniProtKB-KW"/>
</dbReference>
<feature type="chain" id="PRO_5001991146" evidence="1">
    <location>
        <begin position="18"/>
        <end position="421"/>
    </location>
</feature>
<organism evidence="2 3">
    <name type="scientific">Entamoeba invadens IP1</name>
    <dbReference type="NCBI Taxonomy" id="370355"/>
    <lineage>
        <taxon>Eukaryota</taxon>
        <taxon>Amoebozoa</taxon>
        <taxon>Evosea</taxon>
        <taxon>Archamoebae</taxon>
        <taxon>Mastigamoebida</taxon>
        <taxon>Entamoebidae</taxon>
        <taxon>Entamoeba</taxon>
    </lineage>
</organism>
<sequence>MAVALYICLYLIELTSGQECQCYPIGTKSSDMFSPAGCENTTTHSYCLENDFYYDTDSTYNETIIQKTLTINSTKSFKLSNYFRLVDNVVLTQNGAFHVVNKTTIGANSQLLVNTFYSLAGDFQLENPQLNRPQIILWNSSYLHLNRNITNRVDFQIKNPIGNTKCFDAFSLNNGNNLNINEVDNNCILSTMFPYKFDDGTGYLISSQRLLRFCPNGTNLANTVTCTLIKRLYTDANYSPNYSPQTFDYPHCPCNSDKTLNCELKLFGQISSFEFNTKSLDNTHIFVEKNVSLANLKYPKKITIADDVNLNFYGRMSNTVFYYSFGEIKFDANQIPFTTPCSVKFDTSTNTFSCNKDMIFSVNFTKKFETFVINSLSEITSLNLFSNSTVFILGKTKLNNIVPMYFGEFDKSYVIMNDGTS</sequence>
<gene>
    <name evidence="2" type="ORF">EIN_522710</name>
</gene>
<keyword evidence="2" id="KW-0418">Kinase</keyword>
<dbReference type="KEGG" id="eiv:EIN_522710"/>
<dbReference type="RefSeq" id="XP_004258535.1">
    <property type="nucleotide sequence ID" value="XM_004258487.1"/>
</dbReference>
<feature type="signal peptide" evidence="1">
    <location>
        <begin position="1"/>
        <end position="17"/>
    </location>
</feature>
<accession>A0A0A1U9Z7</accession>
<keyword evidence="2" id="KW-0808">Transferase</keyword>
<evidence type="ECO:0000313" key="3">
    <source>
        <dbReference type="Proteomes" id="UP000014680"/>
    </source>
</evidence>
<dbReference type="AlphaFoldDB" id="A0A0A1U9Z7"/>
<dbReference type="EMBL" id="KB206450">
    <property type="protein sequence ID" value="ELP91764.1"/>
    <property type="molecule type" value="Genomic_DNA"/>
</dbReference>
<evidence type="ECO:0000313" key="2">
    <source>
        <dbReference type="EMBL" id="ELP91764.1"/>
    </source>
</evidence>
<dbReference type="VEuPathDB" id="AmoebaDB:EIN_522710"/>
<feature type="non-terminal residue" evidence="2">
    <location>
        <position position="421"/>
    </location>
</feature>
<dbReference type="Proteomes" id="UP000014680">
    <property type="component" value="Unassembled WGS sequence"/>
</dbReference>
<protein>
    <submittedName>
        <fullName evidence="2">Protein kinase domain containing protein</fullName>
    </submittedName>
</protein>
<proteinExistence type="predicted"/>
<dbReference type="GeneID" id="14890696"/>
<keyword evidence="3" id="KW-1185">Reference proteome</keyword>
<name>A0A0A1U9Z7_ENTIV</name>
<feature type="non-terminal residue" evidence="2">
    <location>
        <position position="1"/>
    </location>
</feature>
<evidence type="ECO:0000256" key="1">
    <source>
        <dbReference type="SAM" id="SignalP"/>
    </source>
</evidence>